<evidence type="ECO:0000259" key="2">
    <source>
        <dbReference type="Pfam" id="PF01571"/>
    </source>
</evidence>
<dbReference type="AlphaFoldDB" id="A0AAV3SEV0"/>
<evidence type="ECO:0000313" key="6">
    <source>
        <dbReference type="Proteomes" id="UP001500962"/>
    </source>
</evidence>
<dbReference type="GO" id="GO:0016740">
    <property type="term" value="F:transferase activity"/>
    <property type="evidence" value="ECO:0007669"/>
    <property type="project" value="UniProtKB-KW"/>
</dbReference>
<reference evidence="3" key="3">
    <citation type="submission" date="2023-12" db="EMBL/GenBank/DDBJ databases">
        <authorList>
            <person name="Sun Q."/>
            <person name="Inoue M."/>
        </authorList>
    </citation>
    <scope>NUCLEOTIDE SEQUENCE</scope>
    <source>
        <strain evidence="3">JCM 12289</strain>
    </source>
</reference>
<dbReference type="SUPFAM" id="SSF103025">
    <property type="entry name" value="Folate-binding domain"/>
    <property type="match status" value="1"/>
</dbReference>
<dbReference type="PIRSF" id="PIRSF006487">
    <property type="entry name" value="GcvT"/>
    <property type="match status" value="1"/>
</dbReference>
<geneLocation type="plasmid" evidence="4 5">
    <name>unnamed3</name>
</geneLocation>
<organism evidence="3 6">
    <name type="scientific">Halococcus dombrowskii</name>
    <dbReference type="NCBI Taxonomy" id="179637"/>
    <lineage>
        <taxon>Archaea</taxon>
        <taxon>Methanobacteriati</taxon>
        <taxon>Methanobacteriota</taxon>
        <taxon>Stenosarchaea group</taxon>
        <taxon>Halobacteria</taxon>
        <taxon>Halobacteriales</taxon>
        <taxon>Halococcaceae</taxon>
        <taxon>Halococcus</taxon>
    </lineage>
</organism>
<dbReference type="Proteomes" id="UP001500962">
    <property type="component" value="Unassembled WGS sequence"/>
</dbReference>
<dbReference type="Pfam" id="PF01571">
    <property type="entry name" value="GCV_T"/>
    <property type="match status" value="1"/>
</dbReference>
<dbReference type="KEGG" id="hdo:MUK72_18085"/>
<accession>A0AAV3SEV0</accession>
<dbReference type="Proteomes" id="UP000830542">
    <property type="component" value="Plasmid unnamed3"/>
</dbReference>
<reference evidence="4" key="2">
    <citation type="submission" date="2022-04" db="EMBL/GenBank/DDBJ databases">
        <title>Sequencing and genomic assembly of Halococcus dombrowskii.</title>
        <authorList>
            <person name="Lim S.W."/>
            <person name="MacLea K.S."/>
        </authorList>
    </citation>
    <scope>NUCLEOTIDE SEQUENCE</scope>
    <source>
        <strain evidence="4">H4</strain>
        <plasmid evidence="4">unnamed3</plasmid>
    </source>
</reference>
<dbReference type="EMBL" id="BAAADN010000013">
    <property type="protein sequence ID" value="GAA0454021.1"/>
    <property type="molecule type" value="Genomic_DNA"/>
</dbReference>
<gene>
    <name evidence="3" type="ORF">GCM10008985_07210</name>
    <name evidence="4" type="ORF">MUK72_18085</name>
</gene>
<dbReference type="PANTHER" id="PTHR43757:SF2">
    <property type="entry name" value="AMINOMETHYLTRANSFERASE, MITOCHONDRIAL"/>
    <property type="match status" value="1"/>
</dbReference>
<evidence type="ECO:0000313" key="5">
    <source>
        <dbReference type="Proteomes" id="UP000830542"/>
    </source>
</evidence>
<feature type="domain" description="GCVT N-terminal" evidence="2">
    <location>
        <begin position="30"/>
        <end position="252"/>
    </location>
</feature>
<name>A0AAV3SEV0_HALDO</name>
<evidence type="ECO:0000256" key="1">
    <source>
        <dbReference type="PIRSR" id="PIRSR006487-1"/>
    </source>
</evidence>
<sequence length="464" mass="53081">MPPSNLLDVIDSVDDLVQFMRDRDLEASIWEYPDKSYDFPEEFTHWAREQQAWREDVAIIDQSFHMTHMSVTGDEADALNLFESLAVNSFQNWRDGGPPMAKQYVVCNPDGYVIGDCIIFWLEEGHFLFVGEEPTHNWTDFHAQKGDYDVECEHIYNPLGPNDPAYFRFELMGPKAMDLAEDIVDGGFSGISFFQMDEFTVNDVPVYALGHQMTSEKGFEIFADYQHHGDVLDYIFELGEQYDLRQVGNKAYISTAPELAWIPLPLPAIYEHPDLQEYREWLPVETLEANFALGGSFVSDDVTDYYATLGAMGYTHIPNFDHDFVGKEAVKEEVEDPAQQKVTLIFDDGDVERIQNSIFDEEDTYQYMQIPDVPFESSISRYDSVVDEGGEHIGMCKHPAYNYNEQELPALGWVETEYSEPGTQVTVEWGEPDTAKTQGIPHTMTKIQATVEPAPYIKTDRQDM</sequence>
<dbReference type="PANTHER" id="PTHR43757">
    <property type="entry name" value="AMINOMETHYLTRANSFERASE"/>
    <property type="match status" value="1"/>
</dbReference>
<dbReference type="InterPro" id="IPR027266">
    <property type="entry name" value="TrmE/GcvT-like"/>
</dbReference>
<proteinExistence type="predicted"/>
<evidence type="ECO:0000313" key="3">
    <source>
        <dbReference type="EMBL" id="GAA0454021.1"/>
    </source>
</evidence>
<evidence type="ECO:0000313" key="4">
    <source>
        <dbReference type="EMBL" id="UOO97177.1"/>
    </source>
</evidence>
<protein>
    <submittedName>
        <fullName evidence="4">Aminomethyl transferase family protein</fullName>
    </submittedName>
    <submittedName>
        <fullName evidence="3">Aminomethyltransferase family protein</fullName>
    </submittedName>
</protein>
<dbReference type="RefSeq" id="WP_244706592.1">
    <property type="nucleotide sequence ID" value="NZ_BAAADN010000013.1"/>
</dbReference>
<dbReference type="InterPro" id="IPR006222">
    <property type="entry name" value="GCVT_N"/>
</dbReference>
<dbReference type="GeneID" id="71763799"/>
<dbReference type="InterPro" id="IPR028896">
    <property type="entry name" value="GcvT/YgfZ/DmdA"/>
</dbReference>
<feature type="binding site" evidence="1">
    <location>
        <position position="220"/>
    </location>
    <ligand>
        <name>substrate</name>
    </ligand>
</feature>
<keyword evidence="4" id="KW-0614">Plasmid</keyword>
<dbReference type="Gene3D" id="3.30.1360.120">
    <property type="entry name" value="Probable tRNA modification gtpase trme, domain 1"/>
    <property type="match status" value="1"/>
</dbReference>
<dbReference type="EMBL" id="CP095008">
    <property type="protein sequence ID" value="UOO97177.1"/>
    <property type="molecule type" value="Genomic_DNA"/>
</dbReference>
<keyword evidence="4" id="KW-0808">Transferase</keyword>
<keyword evidence="5" id="KW-1185">Reference proteome</keyword>
<reference evidence="3" key="1">
    <citation type="journal article" date="2014" name="Int. J. Syst. Evol. Microbiol.">
        <title>Complete genome sequence of Corynebacterium casei LMG S-19264T (=DSM 44701T), isolated from a smear-ripened cheese.</title>
        <authorList>
            <consortium name="US DOE Joint Genome Institute (JGI-PGF)"/>
            <person name="Walter F."/>
            <person name="Albersmeier A."/>
            <person name="Kalinowski J."/>
            <person name="Ruckert C."/>
        </authorList>
    </citation>
    <scope>NUCLEOTIDE SEQUENCE</scope>
    <source>
        <strain evidence="3">JCM 12289</strain>
    </source>
</reference>